<gene>
    <name evidence="1" type="ORF">GCM10010531_22610</name>
</gene>
<proteinExistence type="predicted"/>
<accession>A0ABP6P8H3</accession>
<protein>
    <submittedName>
        <fullName evidence="1">Uncharacterized protein</fullName>
    </submittedName>
</protein>
<name>A0ABP6P8H3_9ACTN</name>
<organism evidence="1 2">
    <name type="scientific">Blastococcus jejuensis</name>
    <dbReference type="NCBI Taxonomy" id="351224"/>
    <lineage>
        <taxon>Bacteria</taxon>
        <taxon>Bacillati</taxon>
        <taxon>Actinomycetota</taxon>
        <taxon>Actinomycetes</taxon>
        <taxon>Geodermatophilales</taxon>
        <taxon>Geodermatophilaceae</taxon>
        <taxon>Blastococcus</taxon>
    </lineage>
</organism>
<dbReference type="Proteomes" id="UP001499924">
    <property type="component" value="Unassembled WGS sequence"/>
</dbReference>
<evidence type="ECO:0000313" key="2">
    <source>
        <dbReference type="Proteomes" id="UP001499924"/>
    </source>
</evidence>
<comment type="caution">
    <text evidence="1">The sequence shown here is derived from an EMBL/GenBank/DDBJ whole genome shotgun (WGS) entry which is preliminary data.</text>
</comment>
<keyword evidence="2" id="KW-1185">Reference proteome</keyword>
<dbReference type="RefSeq" id="WP_344688960.1">
    <property type="nucleotide sequence ID" value="NZ_BAAAVV010000004.1"/>
</dbReference>
<dbReference type="EMBL" id="BAAAVV010000004">
    <property type="protein sequence ID" value="GAA3169037.1"/>
    <property type="molecule type" value="Genomic_DNA"/>
</dbReference>
<sequence>MELTWPTFRAASEATDPEWDPLTRDDLLFEDELLDVRLDAGRSTVSVIIDSGSRGFARVLVAHRVRAMHWSVLGQNVPRFGQRIARMIWTSNCRPVAGGLRLSLGVQGDLDFEARRASRISFRISAAEFTSYELHVEGMPEAPPDYGELDDAAIQAQRPDWDSTCRVVSWSRRTA</sequence>
<evidence type="ECO:0000313" key="1">
    <source>
        <dbReference type="EMBL" id="GAA3169037.1"/>
    </source>
</evidence>
<reference evidence="2" key="1">
    <citation type="journal article" date="2019" name="Int. J. Syst. Evol. Microbiol.">
        <title>The Global Catalogue of Microorganisms (GCM) 10K type strain sequencing project: providing services to taxonomists for standard genome sequencing and annotation.</title>
        <authorList>
            <consortium name="The Broad Institute Genomics Platform"/>
            <consortium name="The Broad Institute Genome Sequencing Center for Infectious Disease"/>
            <person name="Wu L."/>
            <person name="Ma J."/>
        </authorList>
    </citation>
    <scope>NUCLEOTIDE SEQUENCE [LARGE SCALE GENOMIC DNA]</scope>
    <source>
        <strain evidence="2">JCM 15614</strain>
    </source>
</reference>